<sequence length="91" mass="10202">MNNVRLTDLIGKDIVNIQNGARLGTVADSDLVIHAETGNIESIILPSKGGLLNLWDKNNLTIPWEAVRKIGSEVIIVELDESHMRYKKYPY</sequence>
<feature type="domain" description="PRC-barrel" evidence="1">
    <location>
        <begin position="1"/>
        <end position="82"/>
    </location>
</feature>
<evidence type="ECO:0000259" key="1">
    <source>
        <dbReference type="Pfam" id="PF05239"/>
    </source>
</evidence>
<dbReference type="PANTHER" id="PTHR40061:SF1">
    <property type="entry name" value="SPORULATION PROTEIN YLMC-RELATED"/>
    <property type="match status" value="1"/>
</dbReference>
<dbReference type="InterPro" id="IPR014238">
    <property type="entry name" value="Spore_YlmC/YmxH"/>
</dbReference>
<dbReference type="RefSeq" id="WP_034419782.1">
    <property type="nucleotide sequence ID" value="NZ_CP045798.1"/>
</dbReference>
<dbReference type="Pfam" id="PF05239">
    <property type="entry name" value="PRC"/>
    <property type="match status" value="1"/>
</dbReference>
<dbReference type="NCBIfam" id="TIGR02888">
    <property type="entry name" value="spore_YlmC_YmxH"/>
    <property type="match status" value="1"/>
</dbReference>
<dbReference type="AlphaFoldDB" id="A0A7G6E0V6"/>
<dbReference type="SUPFAM" id="SSF50346">
    <property type="entry name" value="PRC-barrel domain"/>
    <property type="match status" value="1"/>
</dbReference>
<dbReference type="KEGG" id="tfr:BR63_04930"/>
<dbReference type="Proteomes" id="UP000515847">
    <property type="component" value="Chromosome"/>
</dbReference>
<dbReference type="InterPro" id="IPR027275">
    <property type="entry name" value="PRC-brl_dom"/>
</dbReference>
<dbReference type="InterPro" id="IPR011033">
    <property type="entry name" value="PRC_barrel-like_sf"/>
</dbReference>
<protein>
    <submittedName>
        <fullName evidence="2">YlmC/YmxH family sporulation protein</fullName>
    </submittedName>
</protein>
<dbReference type="PANTHER" id="PTHR40061">
    <property type="entry name" value="SPORULATION PROTEIN YLMC-RELATED"/>
    <property type="match status" value="1"/>
</dbReference>
<dbReference type="EMBL" id="CP045798">
    <property type="protein sequence ID" value="QNB45710.1"/>
    <property type="molecule type" value="Genomic_DNA"/>
</dbReference>
<name>A0A7G6E0V6_THEFR</name>
<reference evidence="2 3" key="1">
    <citation type="journal article" date="2019" name="Front. Microbiol.">
        <title>Thermoanaerosceptrum fracticalcis gen. nov. sp. nov., a Novel Fumarate-Fermenting Microorganism From a Deep Fractured Carbonate Aquifer of the US Great Basin.</title>
        <authorList>
            <person name="Hamilton-Brehm S.D."/>
            <person name="Stewart L.E."/>
            <person name="Zavarin M."/>
            <person name="Caldwell M."/>
            <person name="Lawson P.A."/>
            <person name="Onstott T.C."/>
            <person name="Grzymski J."/>
            <person name="Neveux I."/>
            <person name="Lollar B.S."/>
            <person name="Russell C.E."/>
            <person name="Moser D.P."/>
        </authorList>
    </citation>
    <scope>NUCLEOTIDE SEQUENCE [LARGE SCALE GENOMIC DNA]</scope>
    <source>
        <strain evidence="2 3">DRI-13</strain>
    </source>
</reference>
<gene>
    <name evidence="2" type="ORF">BR63_04930</name>
</gene>
<dbReference type="Gene3D" id="2.30.30.240">
    <property type="entry name" value="PRC-barrel domain"/>
    <property type="match status" value="1"/>
</dbReference>
<evidence type="ECO:0000313" key="2">
    <source>
        <dbReference type="EMBL" id="QNB45710.1"/>
    </source>
</evidence>
<evidence type="ECO:0000313" key="3">
    <source>
        <dbReference type="Proteomes" id="UP000515847"/>
    </source>
</evidence>
<organism evidence="2 3">
    <name type="scientific">Thermanaerosceptrum fracticalcis</name>
    <dbReference type="NCBI Taxonomy" id="1712410"/>
    <lineage>
        <taxon>Bacteria</taxon>
        <taxon>Bacillati</taxon>
        <taxon>Bacillota</taxon>
        <taxon>Clostridia</taxon>
        <taxon>Eubacteriales</taxon>
        <taxon>Peptococcaceae</taxon>
        <taxon>Thermanaerosceptrum</taxon>
    </lineage>
</organism>
<dbReference type="OrthoDB" id="6024937at2"/>
<proteinExistence type="predicted"/>
<keyword evidence="3" id="KW-1185">Reference proteome</keyword>
<accession>A0A7G6E0V6</accession>